<dbReference type="PANTHER" id="PTHR48025:SF1">
    <property type="entry name" value="RRM DOMAIN-CONTAINING PROTEIN"/>
    <property type="match status" value="1"/>
</dbReference>
<dbReference type="PROSITE" id="PS50102">
    <property type="entry name" value="RRM"/>
    <property type="match status" value="1"/>
</dbReference>
<evidence type="ECO:0000313" key="5">
    <source>
        <dbReference type="Proteomes" id="UP001527882"/>
    </source>
</evidence>
<keyword evidence="5" id="KW-1185">Reference proteome</keyword>
<organism evidence="4 5">
    <name type="scientific">Paenibacillus gyeongsangnamensis</name>
    <dbReference type="NCBI Taxonomy" id="3388067"/>
    <lineage>
        <taxon>Bacteria</taxon>
        <taxon>Bacillati</taxon>
        <taxon>Bacillota</taxon>
        <taxon>Bacilli</taxon>
        <taxon>Bacillales</taxon>
        <taxon>Paenibacillaceae</taxon>
        <taxon>Paenibacillus</taxon>
    </lineage>
</organism>
<dbReference type="InterPro" id="IPR012677">
    <property type="entry name" value="Nucleotide-bd_a/b_plait_sf"/>
</dbReference>
<dbReference type="EMBL" id="JAQAGZ010000023">
    <property type="protein sequence ID" value="MCZ8516393.1"/>
    <property type="molecule type" value="Genomic_DNA"/>
</dbReference>
<evidence type="ECO:0000313" key="4">
    <source>
        <dbReference type="EMBL" id="MCZ8516393.1"/>
    </source>
</evidence>
<gene>
    <name evidence="4" type="ORF">O9H85_29185</name>
</gene>
<accession>A0ABT4QHQ2</accession>
<dbReference type="InterPro" id="IPR000504">
    <property type="entry name" value="RRM_dom"/>
</dbReference>
<name>A0ABT4QHQ2_9BACL</name>
<dbReference type="InterPro" id="IPR035979">
    <property type="entry name" value="RBD_domain_sf"/>
</dbReference>
<comment type="caution">
    <text evidence="4">The sequence shown here is derived from an EMBL/GenBank/DDBJ whole genome shotgun (WGS) entry which is preliminary data.</text>
</comment>
<keyword evidence="2" id="KW-1133">Transmembrane helix</keyword>
<protein>
    <recommendedName>
        <fullName evidence="3">RRM domain-containing protein</fullName>
    </recommendedName>
</protein>
<keyword evidence="1" id="KW-0694">RNA-binding</keyword>
<evidence type="ECO:0000256" key="1">
    <source>
        <dbReference type="ARBA" id="ARBA00022884"/>
    </source>
</evidence>
<feature type="transmembrane region" description="Helical" evidence="2">
    <location>
        <begin position="6"/>
        <end position="25"/>
    </location>
</feature>
<dbReference type="Gene3D" id="3.30.70.330">
    <property type="match status" value="1"/>
</dbReference>
<dbReference type="SUPFAM" id="SSF54928">
    <property type="entry name" value="RNA-binding domain, RBD"/>
    <property type="match status" value="1"/>
</dbReference>
<sequence>MNRRTILTACITFVIGIMAGVLVMLNDNAYGAINQALNGSTSNAVGKATSNLNGPGNVLEIRNLPWAYTQEDLANAVSELHVEVLTARIAVDRETGRSLGYGFVEVPLEKVQNVIKALNGADLGGRSIIVKVATPRERQRK</sequence>
<reference evidence="4 5" key="1">
    <citation type="submission" date="2022-12" db="EMBL/GenBank/DDBJ databases">
        <title>Draft genome sequence of Paenibacillus sp. dW9.</title>
        <authorList>
            <person name="Choi E.-W."/>
            <person name="Kim D.-U."/>
        </authorList>
    </citation>
    <scope>NUCLEOTIDE SEQUENCE [LARGE SCALE GENOMIC DNA]</scope>
    <source>
        <strain evidence="5">dW9</strain>
    </source>
</reference>
<evidence type="ECO:0000259" key="3">
    <source>
        <dbReference type="PROSITE" id="PS50102"/>
    </source>
</evidence>
<keyword evidence="2" id="KW-0472">Membrane</keyword>
<feature type="domain" description="RRM" evidence="3">
    <location>
        <begin position="57"/>
        <end position="135"/>
    </location>
</feature>
<dbReference type="PANTHER" id="PTHR48025">
    <property type="entry name" value="OS02G0815200 PROTEIN"/>
    <property type="match status" value="1"/>
</dbReference>
<keyword evidence="2" id="KW-0812">Transmembrane</keyword>
<evidence type="ECO:0000256" key="2">
    <source>
        <dbReference type="SAM" id="Phobius"/>
    </source>
</evidence>
<dbReference type="InterPro" id="IPR050502">
    <property type="entry name" value="Euk_RNA-bind_prot"/>
</dbReference>
<dbReference type="SMART" id="SM00360">
    <property type="entry name" value="RRM"/>
    <property type="match status" value="1"/>
</dbReference>
<proteinExistence type="predicted"/>
<dbReference type="RefSeq" id="WP_269884922.1">
    <property type="nucleotide sequence ID" value="NZ_JAQAGZ010000023.1"/>
</dbReference>
<dbReference type="Proteomes" id="UP001527882">
    <property type="component" value="Unassembled WGS sequence"/>
</dbReference>
<dbReference type="Pfam" id="PF00076">
    <property type="entry name" value="RRM_1"/>
    <property type="match status" value="1"/>
</dbReference>